<proteinExistence type="inferred from homology"/>
<evidence type="ECO:0000313" key="9">
    <source>
        <dbReference type="Proteomes" id="UP000004510"/>
    </source>
</evidence>
<gene>
    <name evidence="8" type="ORF">HMPREF0004_5402</name>
</gene>
<protein>
    <submittedName>
        <fullName evidence="8">CobW/P47K family protein</fullName>
    </submittedName>
</protein>
<dbReference type="PANTHER" id="PTHR13748:SF62">
    <property type="entry name" value="COBW DOMAIN-CONTAINING PROTEIN"/>
    <property type="match status" value="1"/>
</dbReference>
<dbReference type="Pfam" id="PF02492">
    <property type="entry name" value="cobW"/>
    <property type="match status" value="1"/>
</dbReference>
<evidence type="ECO:0000259" key="7">
    <source>
        <dbReference type="SMART" id="SM00833"/>
    </source>
</evidence>
<organism evidence="8 9">
    <name type="scientific">Achromobacter piechaudii ATCC 43553</name>
    <dbReference type="NCBI Taxonomy" id="742159"/>
    <lineage>
        <taxon>Bacteria</taxon>
        <taxon>Pseudomonadati</taxon>
        <taxon>Pseudomonadota</taxon>
        <taxon>Betaproteobacteria</taxon>
        <taxon>Burkholderiales</taxon>
        <taxon>Alcaligenaceae</taxon>
        <taxon>Achromobacter</taxon>
    </lineage>
</organism>
<evidence type="ECO:0000256" key="5">
    <source>
        <dbReference type="ARBA" id="ARBA00045658"/>
    </source>
</evidence>
<evidence type="ECO:0000256" key="4">
    <source>
        <dbReference type="ARBA" id="ARBA00034320"/>
    </source>
</evidence>
<dbReference type="InterPro" id="IPR027417">
    <property type="entry name" value="P-loop_NTPase"/>
</dbReference>
<evidence type="ECO:0000256" key="6">
    <source>
        <dbReference type="ARBA" id="ARBA00049117"/>
    </source>
</evidence>
<dbReference type="GO" id="GO:0000166">
    <property type="term" value="F:nucleotide binding"/>
    <property type="evidence" value="ECO:0007669"/>
    <property type="project" value="UniProtKB-KW"/>
</dbReference>
<dbReference type="HOGENOM" id="CLU_017452_0_2_4"/>
<dbReference type="InterPro" id="IPR003495">
    <property type="entry name" value="CobW/HypB/UreG_nucleotide-bd"/>
</dbReference>
<dbReference type="EMBL" id="ADMS01000123">
    <property type="protein sequence ID" value="EFF73253.1"/>
    <property type="molecule type" value="Genomic_DNA"/>
</dbReference>
<feature type="domain" description="CobW C-terminal" evidence="7">
    <location>
        <begin position="256"/>
        <end position="350"/>
    </location>
</feature>
<dbReference type="CDD" id="cd03112">
    <property type="entry name" value="CobW-like"/>
    <property type="match status" value="1"/>
</dbReference>
<comment type="catalytic activity">
    <reaction evidence="6">
        <text>GTP + H2O = GDP + phosphate + H(+)</text>
        <dbReference type="Rhea" id="RHEA:19669"/>
        <dbReference type="ChEBI" id="CHEBI:15377"/>
        <dbReference type="ChEBI" id="CHEBI:15378"/>
        <dbReference type="ChEBI" id="CHEBI:37565"/>
        <dbReference type="ChEBI" id="CHEBI:43474"/>
        <dbReference type="ChEBI" id="CHEBI:58189"/>
    </reaction>
    <physiologicalReaction direction="left-to-right" evidence="6">
        <dbReference type="Rhea" id="RHEA:19670"/>
    </physiologicalReaction>
</comment>
<accession>D4XIV5</accession>
<dbReference type="InterPro" id="IPR011629">
    <property type="entry name" value="CobW-like_C"/>
</dbReference>
<name>D4XIV5_9BURK</name>
<dbReference type="GO" id="GO:0016787">
    <property type="term" value="F:hydrolase activity"/>
    <property type="evidence" value="ECO:0007669"/>
    <property type="project" value="UniProtKB-KW"/>
</dbReference>
<keyword evidence="3" id="KW-0143">Chaperone</keyword>
<evidence type="ECO:0000313" key="8">
    <source>
        <dbReference type="EMBL" id="EFF73253.1"/>
    </source>
</evidence>
<keyword evidence="1" id="KW-0547">Nucleotide-binding</keyword>
<evidence type="ECO:0000256" key="1">
    <source>
        <dbReference type="ARBA" id="ARBA00022741"/>
    </source>
</evidence>
<dbReference type="InterPro" id="IPR051316">
    <property type="entry name" value="Zinc-reg_GTPase_activator"/>
</dbReference>
<dbReference type="SUPFAM" id="SSF90002">
    <property type="entry name" value="Hypothetical protein YjiA, C-terminal domain"/>
    <property type="match status" value="1"/>
</dbReference>
<dbReference type="SUPFAM" id="SSF52540">
    <property type="entry name" value="P-loop containing nucleoside triphosphate hydrolases"/>
    <property type="match status" value="1"/>
</dbReference>
<evidence type="ECO:0000256" key="3">
    <source>
        <dbReference type="ARBA" id="ARBA00023186"/>
    </source>
</evidence>
<dbReference type="eggNOG" id="COG0523">
    <property type="taxonomic scope" value="Bacteria"/>
</dbReference>
<dbReference type="SMART" id="SM00833">
    <property type="entry name" value="CobW_C"/>
    <property type="match status" value="1"/>
</dbReference>
<dbReference type="Proteomes" id="UP000004510">
    <property type="component" value="Unassembled WGS sequence"/>
</dbReference>
<sequence length="351" mass="37837">MKRPSKRPATESKQDADAMTIATGPLPVYLLTGFLGSGKTTLLSRLVRSPRFADTAVVINEFGEIGLDHMLVGKADDTDVVLLDSGCLCCAATSSLQDTLESLYYRRQRGEIPAFTRAVVETSGLADPCPVINTLSADPLIARHYRFGGVVATADALHGMVTLDTYREASTQVAIADRIALTKADLAEDGAIQELKAALRRYNANAPIRMVSPDTVDEDAPALFDGLRPEHLDEAALASAATGSSSPLAHVLRYGIVSFAFRQHAPVSWDAYASWTRHMQRHVGERLLRAKGLLRWDDGSLRAVHGVRHVFATPEPIAAAQDAARAEGAMIVIVQDLSAEDVEQAMRPLGL</sequence>
<evidence type="ECO:0000256" key="2">
    <source>
        <dbReference type="ARBA" id="ARBA00022801"/>
    </source>
</evidence>
<dbReference type="Gene3D" id="3.30.1220.10">
    <property type="entry name" value="CobW-like, C-terminal domain"/>
    <property type="match status" value="1"/>
</dbReference>
<comment type="caution">
    <text evidence="8">The sequence shown here is derived from an EMBL/GenBank/DDBJ whole genome shotgun (WGS) entry which is preliminary data.</text>
</comment>
<comment type="similarity">
    <text evidence="4">Belongs to the SIMIBI class G3E GTPase family. ZNG1 subfamily.</text>
</comment>
<comment type="function">
    <text evidence="5">Zinc chaperone that directly transfers zinc cofactor to target proteins, thereby activating them. Zinc is transferred from the CXCC motif in the GTPase domain to the zinc binding site in target proteins in a process requiring GTP hydrolysis.</text>
</comment>
<dbReference type="PATRIC" id="fig|742159.3.peg.1113"/>
<dbReference type="GO" id="GO:0005737">
    <property type="term" value="C:cytoplasm"/>
    <property type="evidence" value="ECO:0007669"/>
    <property type="project" value="TreeGrafter"/>
</dbReference>
<dbReference type="AlphaFoldDB" id="D4XIV5"/>
<reference evidence="9" key="1">
    <citation type="submission" date="2010-03" db="EMBL/GenBank/DDBJ databases">
        <title>Complete sequence of Mobiluncus curtisii ATCC 43063.</title>
        <authorList>
            <person name="Muzny D."/>
            <person name="Qin X."/>
            <person name="Deng J."/>
            <person name="Jiang H."/>
            <person name="Liu Y."/>
            <person name="Qu J."/>
            <person name="Song X.-Z."/>
            <person name="Zhang L."/>
            <person name="Thornton R."/>
            <person name="Coyle M."/>
            <person name="Francisco L."/>
            <person name="Jackson L."/>
            <person name="Javaid M."/>
            <person name="Korchina V."/>
            <person name="Kovar C."/>
            <person name="Mata R."/>
            <person name="Mathew T."/>
            <person name="Ngo R."/>
            <person name="Nguyen L."/>
            <person name="Nguyen N."/>
            <person name="Okwuonu G."/>
            <person name="Ongeri F."/>
            <person name="Pham C."/>
            <person name="Simmons D."/>
            <person name="Wilczek-Boney K."/>
            <person name="Hale W."/>
            <person name="Jakkamsetti A."/>
            <person name="Pham P."/>
            <person name="Ruth R."/>
            <person name="San Lucas F."/>
            <person name="Warren J."/>
            <person name="Zhang J."/>
            <person name="Zhao Z."/>
            <person name="Zhou C."/>
            <person name="Zhu D."/>
            <person name="Lee S."/>
            <person name="Bess C."/>
            <person name="Blankenburg K."/>
            <person name="Forbes L."/>
            <person name="Fu Q."/>
            <person name="Gubbala S."/>
            <person name="Hirani K."/>
            <person name="Jayaseelan J.C."/>
            <person name="Lara F."/>
            <person name="Munidasa M."/>
            <person name="Palculict T."/>
            <person name="Patil S."/>
            <person name="Pu L.-L."/>
            <person name="Saada N."/>
            <person name="Tang L."/>
            <person name="Weissenberger G."/>
            <person name="Zhu Y."/>
            <person name="Hemphill L."/>
            <person name="Shang Y."/>
            <person name="Youmans B."/>
            <person name="Ayvaz T."/>
            <person name="Ross M."/>
            <person name="Santibanez J."/>
            <person name="Aqrawi P."/>
            <person name="Gross S."/>
            <person name="Joshi V."/>
            <person name="Fowler G."/>
            <person name="Nazareth L."/>
            <person name="Reid J."/>
            <person name="Worley K."/>
            <person name="Petrosino J."/>
            <person name="Highlander S."/>
            <person name="Gibbs R."/>
            <person name="Gibbs R."/>
        </authorList>
    </citation>
    <scope>NUCLEOTIDE SEQUENCE [LARGE SCALE GENOMIC DNA]</scope>
    <source>
        <strain evidence="9">ATCC 43553</strain>
    </source>
</reference>
<keyword evidence="2" id="KW-0378">Hydrolase</keyword>
<dbReference type="InterPro" id="IPR036627">
    <property type="entry name" value="CobW-likC_sf"/>
</dbReference>
<dbReference type="Gene3D" id="3.40.50.300">
    <property type="entry name" value="P-loop containing nucleotide triphosphate hydrolases"/>
    <property type="match status" value="1"/>
</dbReference>
<dbReference type="PANTHER" id="PTHR13748">
    <property type="entry name" value="COBW-RELATED"/>
    <property type="match status" value="1"/>
</dbReference>
<dbReference type="Pfam" id="PF07683">
    <property type="entry name" value="CobW_C"/>
    <property type="match status" value="1"/>
</dbReference>